<feature type="compositionally biased region" description="Polar residues" evidence="3">
    <location>
        <begin position="36"/>
        <end position="55"/>
    </location>
</feature>
<reference evidence="5" key="1">
    <citation type="submission" date="2023-04" db="EMBL/GenBank/DDBJ databases">
        <title>Black Yeasts Isolated from many extreme environments.</title>
        <authorList>
            <person name="Coleine C."/>
            <person name="Stajich J.E."/>
            <person name="Selbmann L."/>
        </authorList>
    </citation>
    <scope>NUCLEOTIDE SEQUENCE</scope>
    <source>
        <strain evidence="5">CCFEE 5312</strain>
    </source>
</reference>
<dbReference type="InterPro" id="IPR036770">
    <property type="entry name" value="Ankyrin_rpt-contain_sf"/>
</dbReference>
<dbReference type="Gene3D" id="1.25.40.20">
    <property type="entry name" value="Ankyrin repeat-containing domain"/>
    <property type="match status" value="3"/>
</dbReference>
<accession>A0AAJ0D4N5</accession>
<dbReference type="AlphaFoldDB" id="A0AAJ0D4N5"/>
<dbReference type="InterPro" id="IPR027417">
    <property type="entry name" value="P-loop_NTPase"/>
</dbReference>
<feature type="repeat" description="ANK" evidence="2">
    <location>
        <begin position="807"/>
        <end position="840"/>
    </location>
</feature>
<dbReference type="Gene3D" id="3.40.50.300">
    <property type="entry name" value="P-loop containing nucleotide triphosphate hydrolases"/>
    <property type="match status" value="1"/>
</dbReference>
<dbReference type="InterPro" id="IPR007111">
    <property type="entry name" value="NACHT_NTPase"/>
</dbReference>
<feature type="domain" description="NACHT" evidence="4">
    <location>
        <begin position="211"/>
        <end position="358"/>
    </location>
</feature>
<sequence>MSFLKKFGMLRVRRAKADGEDSQGDSPSWPGRLQTHHGSPTSISDIGHESSTAGTFEQPVVEERRMRAKQSHHATSAASGDMTQQDEVSDIQQTRNYSNYASCIGLQGQQTVYGDVHFNMYALEIIGSLHTLRTVLSGEPEVPRERLLRPPALPPTANKAFSQSEQAVLRALSSESRYGYKFQVEAPLPGTLHWAFQDPQYEGWVSSQHTQLLLITGYAGCGKSVLTSEICRSLENRLTSDSLICSYFCNGTNEQYSDTGAVLQGLIHQVIVRRRKLFKLARRPFESLSLQSFRSFSELWTLFERLVSHPKIGSVYLVIDAIDECRDRNVETFLESLLHLMSRASGTLKLLLACQPGASAVSIVEANFPGAMCLRMERKQDAIGEDVNLLIQRRIERMVAINHCSKGNAAALQQTLRSKSGGSFLWVSMVLSMLEQRKSNIRKCDVDEISAEGHLPADLSKLYERCLCAIPKEEQEYARRMLYMLLASVRPLLITEISPLMAIRATDLSMSDVSRRDEGFGVQSIERLLGPLVRTSGHAVLPVHQTLVFYLSSQLPAQTSDAARFFVEGKRSIQFDIAQSCMRYLLLDGLTVDVASEDSPLSTDSPTTFSTKQDGQDQRAFDAPGSTGLDLATLFKEEDEIVTEDMVSMAHRYELFEYAARYWTFHFLQCHPMEQELLQDLATTLVESKGHSQWLAYLVTVNRDIEQYPRPADALVVAAFFGLQSIVKYLLADQKAEASIGPAVYWAACQGHQSCLEALLLLGSIDVASTYRRSASPLAVAASNGHLDCVHSLLGSRKLDVNEQTVKGRTPLSLAAGAGHQHTVARLLEEDGIDVNLADNNGASPVFWAAANDADSTVECLLAQPFIDLRLADYQQQNVLFWACAEGSTKATKALLKDLRCNPNMQNYQGRTPLMLAVAAEDLSTVQAMVRCQSVQLAIQDNNGRNAISWAAQRSDSRILQCLLKRGQSHANVRDHDGWGPLAWTMDPPAKLDNARILLSYASEEINVPDTFGTPIVILALVWGSPAIAQLLASSDKVHVGWPDSSGRSALTHAVKEGYTELIHRILVREPSLVDIPDNAGHTPLDVAAKHANADIYDMLAKYGKSRGEH</sequence>
<evidence type="ECO:0000313" key="6">
    <source>
        <dbReference type="Proteomes" id="UP001271007"/>
    </source>
</evidence>
<comment type="caution">
    <text evidence="5">The sequence shown here is derived from an EMBL/GenBank/DDBJ whole genome shotgun (WGS) entry which is preliminary data.</text>
</comment>
<dbReference type="Pfam" id="PF12796">
    <property type="entry name" value="Ank_2"/>
    <property type="match status" value="3"/>
</dbReference>
<dbReference type="PANTHER" id="PTHR10039:SF16">
    <property type="entry name" value="GPI INOSITOL-DEACYLASE"/>
    <property type="match status" value="1"/>
</dbReference>
<dbReference type="PROSITE" id="PS50088">
    <property type="entry name" value="ANK_REPEAT"/>
    <property type="match status" value="1"/>
</dbReference>
<feature type="region of interest" description="Disordered" evidence="3">
    <location>
        <begin position="597"/>
        <end position="622"/>
    </location>
</feature>
<dbReference type="SUPFAM" id="SSF48403">
    <property type="entry name" value="Ankyrin repeat"/>
    <property type="match status" value="1"/>
</dbReference>
<protein>
    <recommendedName>
        <fullName evidence="4">NACHT domain-containing protein</fullName>
    </recommendedName>
</protein>
<dbReference type="InterPro" id="IPR002110">
    <property type="entry name" value="Ankyrin_rpt"/>
</dbReference>
<keyword evidence="6" id="KW-1185">Reference proteome</keyword>
<evidence type="ECO:0000259" key="4">
    <source>
        <dbReference type="PROSITE" id="PS50837"/>
    </source>
</evidence>
<organism evidence="5 6">
    <name type="scientific">Extremus antarcticus</name>
    <dbReference type="NCBI Taxonomy" id="702011"/>
    <lineage>
        <taxon>Eukaryota</taxon>
        <taxon>Fungi</taxon>
        <taxon>Dikarya</taxon>
        <taxon>Ascomycota</taxon>
        <taxon>Pezizomycotina</taxon>
        <taxon>Dothideomycetes</taxon>
        <taxon>Dothideomycetidae</taxon>
        <taxon>Mycosphaerellales</taxon>
        <taxon>Extremaceae</taxon>
        <taxon>Extremus</taxon>
    </lineage>
</organism>
<dbReference type="PROSITE" id="PS50297">
    <property type="entry name" value="ANK_REP_REGION"/>
    <property type="match status" value="1"/>
</dbReference>
<dbReference type="PANTHER" id="PTHR10039">
    <property type="entry name" value="AMELOGENIN"/>
    <property type="match status" value="1"/>
</dbReference>
<feature type="region of interest" description="Disordered" evidence="3">
    <location>
        <begin position="14"/>
        <end position="89"/>
    </location>
</feature>
<dbReference type="InterPro" id="IPR056884">
    <property type="entry name" value="NPHP3-like_N"/>
</dbReference>
<dbReference type="PROSITE" id="PS50837">
    <property type="entry name" value="NACHT"/>
    <property type="match status" value="1"/>
</dbReference>
<keyword evidence="1" id="KW-0677">Repeat</keyword>
<dbReference type="SUPFAM" id="SSF52540">
    <property type="entry name" value="P-loop containing nucleoside triphosphate hydrolases"/>
    <property type="match status" value="1"/>
</dbReference>
<dbReference type="EMBL" id="JAWDJX010000208">
    <property type="protein sequence ID" value="KAK3045536.1"/>
    <property type="molecule type" value="Genomic_DNA"/>
</dbReference>
<keyword evidence="2" id="KW-0040">ANK repeat</keyword>
<dbReference type="Pfam" id="PF24883">
    <property type="entry name" value="NPHP3_N"/>
    <property type="match status" value="1"/>
</dbReference>
<evidence type="ECO:0000313" key="5">
    <source>
        <dbReference type="EMBL" id="KAK3045536.1"/>
    </source>
</evidence>
<dbReference type="SMART" id="SM00248">
    <property type="entry name" value="ANK"/>
    <property type="match status" value="9"/>
</dbReference>
<feature type="compositionally biased region" description="Polar residues" evidence="3">
    <location>
        <begin position="73"/>
        <end position="89"/>
    </location>
</feature>
<proteinExistence type="predicted"/>
<gene>
    <name evidence="5" type="ORF">LTR09_012889</name>
</gene>
<evidence type="ECO:0000256" key="1">
    <source>
        <dbReference type="ARBA" id="ARBA00022737"/>
    </source>
</evidence>
<feature type="compositionally biased region" description="Polar residues" evidence="3">
    <location>
        <begin position="599"/>
        <end position="613"/>
    </location>
</feature>
<name>A0AAJ0D4N5_9PEZI</name>
<evidence type="ECO:0000256" key="2">
    <source>
        <dbReference type="PROSITE-ProRule" id="PRU00023"/>
    </source>
</evidence>
<evidence type="ECO:0000256" key="3">
    <source>
        <dbReference type="SAM" id="MobiDB-lite"/>
    </source>
</evidence>
<dbReference type="Proteomes" id="UP001271007">
    <property type="component" value="Unassembled WGS sequence"/>
</dbReference>